<name>A0ABM1TQF4_LIMPO</name>
<organism evidence="1 2">
    <name type="scientific">Limulus polyphemus</name>
    <name type="common">Atlantic horseshoe crab</name>
    <dbReference type="NCBI Taxonomy" id="6850"/>
    <lineage>
        <taxon>Eukaryota</taxon>
        <taxon>Metazoa</taxon>
        <taxon>Ecdysozoa</taxon>
        <taxon>Arthropoda</taxon>
        <taxon>Chelicerata</taxon>
        <taxon>Merostomata</taxon>
        <taxon>Xiphosura</taxon>
        <taxon>Limulidae</taxon>
        <taxon>Limulus</taxon>
    </lineage>
</organism>
<evidence type="ECO:0000313" key="2">
    <source>
        <dbReference type="RefSeq" id="XP_022258110.1"/>
    </source>
</evidence>
<dbReference type="Proteomes" id="UP000694941">
    <property type="component" value="Unplaced"/>
</dbReference>
<protein>
    <submittedName>
        <fullName evidence="2">Uncharacterized protein LOC106474020</fullName>
    </submittedName>
</protein>
<proteinExistence type="predicted"/>
<gene>
    <name evidence="2" type="primary">LOC106474020</name>
</gene>
<keyword evidence="1" id="KW-1185">Reference proteome</keyword>
<evidence type="ECO:0000313" key="1">
    <source>
        <dbReference type="Proteomes" id="UP000694941"/>
    </source>
</evidence>
<reference evidence="2" key="1">
    <citation type="submission" date="2025-08" db="UniProtKB">
        <authorList>
            <consortium name="RefSeq"/>
        </authorList>
    </citation>
    <scope>IDENTIFICATION</scope>
    <source>
        <tissue evidence="2">Muscle</tissue>
    </source>
</reference>
<dbReference type="GeneID" id="106474020"/>
<accession>A0ABM1TQF4</accession>
<sequence length="248" mass="27523">MNEMEDDTLQCDCHLEVDENVNPFQGKRTLPNSPLLHHENNQGFVFRSTEKNINSLQSFSSCKAYCSAEVLNCEEINQNLRMASSDFQVMSGEKCKPPDLTHSLTSSTNYKRKIEGEEEGMGTALSSLNSSQLLSFNSDCVAGLKSMETSCETVSSLPDRGEPDLLCHIPCWKDRPNRRTDCSNGSTLMPSSIALQNVADCSVFTSGDKVFRPFHEHGSKTALPVHIEGKITESFHSVMKEVFDLSTI</sequence>
<dbReference type="RefSeq" id="XP_022258110.1">
    <property type="nucleotide sequence ID" value="XM_022402402.1"/>
</dbReference>